<keyword evidence="2" id="KW-1185">Reference proteome</keyword>
<organism evidence="1 2">
    <name type="scientific">Papaver somniferum</name>
    <name type="common">Opium poppy</name>
    <dbReference type="NCBI Taxonomy" id="3469"/>
    <lineage>
        <taxon>Eukaryota</taxon>
        <taxon>Viridiplantae</taxon>
        <taxon>Streptophyta</taxon>
        <taxon>Embryophyta</taxon>
        <taxon>Tracheophyta</taxon>
        <taxon>Spermatophyta</taxon>
        <taxon>Magnoliopsida</taxon>
        <taxon>Ranunculales</taxon>
        <taxon>Papaveraceae</taxon>
        <taxon>Papaveroideae</taxon>
        <taxon>Papaver</taxon>
    </lineage>
</organism>
<dbReference type="Gramene" id="RZC57177">
    <property type="protein sequence ID" value="RZC57177"/>
    <property type="gene ID" value="C5167_004484"/>
</dbReference>
<gene>
    <name evidence="1" type="ORF">C5167_004484</name>
</gene>
<sequence>MMDLRLTDLSKDLIKEVAIDIMSTKGRLKYVEVWNVVLQIFMFGNLSEELYQVIIQRSDLSPAYKDFIKQLKESKISGLVSISLASNFEKSLQEIFDYDWVKDLDVISPSWFVYFLERLLFLVSSWHSSFFTVKSSVCETIPWWNLKCNSSSLSVDDSKVFSKRSFDFIASKIKEIFSRKLDWLWVIGSDRVTAYPFLVLKLVVLVALICLNSGRHFDLLYSLLRRYDIKNVLLPGFVKILKERGKMPFDKLLAESLETFRDPLVCLRSGDIQREFSSHNVIEIDVGLIHSREDMMGILYPNNSECDRNDKMENGSPSDENVSFPNIDPTSCARCLTEPDDDMPDCTIEMAELETEEEKLDVESFGQLFRNLSRVYLFSKRIFWGTDFQTCKPQIKLDIVIRLLGTIHPFRKDDLWFWRKIKQLSFALSTSEEDTDSQYSQIRRCFKKLAARNPVLKKLFVDGLLRMIALDAPFYIQDEGRRKSKKQAGNSKGKKKW</sequence>
<dbReference type="PANTHER" id="PTHR21529">
    <property type="entry name" value="MAMMARY TURMOR VIRUS RECEPTOR HOMOLOG 1, 2 MTVR1, 2"/>
    <property type="match status" value="1"/>
</dbReference>
<dbReference type="OrthoDB" id="3156807at2759"/>
<proteinExistence type="predicted"/>
<dbReference type="STRING" id="3469.A0A4Y7J8N4"/>
<dbReference type="Proteomes" id="UP000316621">
    <property type="component" value="Chromosome 4"/>
</dbReference>
<dbReference type="AlphaFoldDB" id="A0A4Y7J8N4"/>
<dbReference type="InterPro" id="IPR039904">
    <property type="entry name" value="TRANK1"/>
</dbReference>
<evidence type="ECO:0000313" key="1">
    <source>
        <dbReference type="EMBL" id="RZC57177.1"/>
    </source>
</evidence>
<dbReference type="PANTHER" id="PTHR21529:SF4">
    <property type="entry name" value="TPR AND ANKYRIN REPEAT-CONTAINING PROTEIN 1"/>
    <property type="match status" value="1"/>
</dbReference>
<name>A0A4Y7J8N4_PAPSO</name>
<evidence type="ECO:0000313" key="2">
    <source>
        <dbReference type="Proteomes" id="UP000316621"/>
    </source>
</evidence>
<dbReference type="EMBL" id="CM010718">
    <property type="protein sequence ID" value="RZC57177.1"/>
    <property type="molecule type" value="Genomic_DNA"/>
</dbReference>
<accession>A0A4Y7J8N4</accession>
<protein>
    <submittedName>
        <fullName evidence="1">Uncharacterized protein</fullName>
    </submittedName>
</protein>
<reference evidence="1 2" key="1">
    <citation type="journal article" date="2018" name="Science">
        <title>The opium poppy genome and morphinan production.</title>
        <authorList>
            <person name="Guo L."/>
            <person name="Winzer T."/>
            <person name="Yang X."/>
            <person name="Li Y."/>
            <person name="Ning Z."/>
            <person name="He Z."/>
            <person name="Teodor R."/>
            <person name="Lu Y."/>
            <person name="Bowser T.A."/>
            <person name="Graham I.A."/>
            <person name="Ye K."/>
        </authorList>
    </citation>
    <scope>NUCLEOTIDE SEQUENCE [LARGE SCALE GENOMIC DNA]</scope>
    <source>
        <strain evidence="2">cv. HN1</strain>
        <tissue evidence="1">Leaves</tissue>
    </source>
</reference>